<keyword evidence="1" id="KW-0472">Membrane</keyword>
<sequence length="242" mass="26892">MKILFLFSAIAVAVCLYALGSLILFATSKPRKETLRHTNTKTYVVLFGTAAAICGILYGYAIKASVLSTLLLGIGMCLIFAPVPILIEQMQLKALKRNLLFMSYLFEIAAKHNLPLDKTLLLIAEGIDIPKQKKLIQNVAAIYKQTKSLDEAFKPLLVLKITEIELLKVALAEFERFGQQGIVAIETFSNLQHQNKIYDLTIKEKTVDYIVLGSSILILFGAILAIFDPLFSNLLNTLPNLF</sequence>
<evidence type="ECO:0000256" key="1">
    <source>
        <dbReference type="SAM" id="Phobius"/>
    </source>
</evidence>
<dbReference type="Proteomes" id="UP001164909">
    <property type="component" value="Chromosome"/>
</dbReference>
<feature type="transmembrane region" description="Helical" evidence="1">
    <location>
        <begin position="40"/>
        <end position="60"/>
    </location>
</feature>
<dbReference type="RefSeq" id="WP_045169950.1">
    <property type="nucleotide sequence ID" value="NZ_CP113865.1"/>
</dbReference>
<keyword evidence="3" id="KW-1185">Reference proteome</keyword>
<feature type="transmembrane region" description="Helical" evidence="1">
    <location>
        <begin position="206"/>
        <end position="227"/>
    </location>
</feature>
<organism evidence="2 3">
    <name type="scientific">Caldicellulosiruptor morganii</name>
    <dbReference type="NCBI Taxonomy" id="1387555"/>
    <lineage>
        <taxon>Bacteria</taxon>
        <taxon>Bacillati</taxon>
        <taxon>Bacillota</taxon>
        <taxon>Bacillota incertae sedis</taxon>
        <taxon>Caldicellulosiruptorales</taxon>
        <taxon>Caldicellulosiruptoraceae</taxon>
        <taxon>Caldicellulosiruptor</taxon>
    </lineage>
</organism>
<proteinExistence type="predicted"/>
<evidence type="ECO:0000313" key="2">
    <source>
        <dbReference type="EMBL" id="WAM33311.1"/>
    </source>
</evidence>
<protein>
    <recommendedName>
        <fullName evidence="4">Type II secretion system F domain protein</fullName>
    </recommendedName>
</protein>
<accession>A0ABY7BMN2</accession>
<reference evidence="2" key="1">
    <citation type="submission" date="2022-12" db="EMBL/GenBank/DDBJ databases">
        <authorList>
            <person name="Bing R.G."/>
            <person name="Willard D.J."/>
            <person name="Manesh M.J.H."/>
            <person name="Laemthong T."/>
            <person name="Crosby J.R."/>
            <person name="Kelly R.M."/>
        </authorList>
    </citation>
    <scope>NUCLEOTIDE SEQUENCE</scope>
    <source>
        <strain evidence="2">DSM 8990</strain>
    </source>
</reference>
<evidence type="ECO:0000313" key="3">
    <source>
        <dbReference type="Proteomes" id="UP001164909"/>
    </source>
</evidence>
<keyword evidence="1" id="KW-0812">Transmembrane</keyword>
<feature type="transmembrane region" description="Helical" evidence="1">
    <location>
        <begin position="66"/>
        <end position="87"/>
    </location>
</feature>
<name>A0ABY7BMN2_9FIRM</name>
<evidence type="ECO:0008006" key="4">
    <source>
        <dbReference type="Google" id="ProtNLM"/>
    </source>
</evidence>
<dbReference type="EMBL" id="CP113865">
    <property type="protein sequence ID" value="WAM33311.1"/>
    <property type="molecule type" value="Genomic_DNA"/>
</dbReference>
<gene>
    <name evidence="2" type="ORF">OTK00_001806</name>
</gene>
<keyword evidence="1" id="KW-1133">Transmembrane helix</keyword>
<feature type="transmembrane region" description="Helical" evidence="1">
    <location>
        <begin position="6"/>
        <end position="28"/>
    </location>
</feature>